<accession>A0A0A9BWX8</accession>
<dbReference type="EMBL" id="GBRH01232255">
    <property type="protein sequence ID" value="JAD65640.1"/>
    <property type="molecule type" value="Transcribed_RNA"/>
</dbReference>
<reference evidence="1" key="2">
    <citation type="journal article" date="2015" name="Data Brief">
        <title>Shoot transcriptome of the giant reed, Arundo donax.</title>
        <authorList>
            <person name="Barrero R.A."/>
            <person name="Guerrero F.D."/>
            <person name="Moolhuijzen P."/>
            <person name="Goolsby J.A."/>
            <person name="Tidwell J."/>
            <person name="Bellgard S.E."/>
            <person name="Bellgard M.I."/>
        </authorList>
    </citation>
    <scope>NUCLEOTIDE SEQUENCE</scope>
    <source>
        <tissue evidence="1">Shoot tissue taken approximately 20 cm above the soil surface</tissue>
    </source>
</reference>
<proteinExistence type="predicted"/>
<protein>
    <submittedName>
        <fullName evidence="1">Uncharacterized protein</fullName>
    </submittedName>
</protein>
<organism evidence="1">
    <name type="scientific">Arundo donax</name>
    <name type="common">Giant reed</name>
    <name type="synonym">Donax arundinaceus</name>
    <dbReference type="NCBI Taxonomy" id="35708"/>
    <lineage>
        <taxon>Eukaryota</taxon>
        <taxon>Viridiplantae</taxon>
        <taxon>Streptophyta</taxon>
        <taxon>Embryophyta</taxon>
        <taxon>Tracheophyta</taxon>
        <taxon>Spermatophyta</taxon>
        <taxon>Magnoliopsida</taxon>
        <taxon>Liliopsida</taxon>
        <taxon>Poales</taxon>
        <taxon>Poaceae</taxon>
        <taxon>PACMAD clade</taxon>
        <taxon>Arundinoideae</taxon>
        <taxon>Arundineae</taxon>
        <taxon>Arundo</taxon>
    </lineage>
</organism>
<evidence type="ECO:0000313" key="1">
    <source>
        <dbReference type="EMBL" id="JAD65640.1"/>
    </source>
</evidence>
<sequence length="52" mass="5875">MFLAYMIQKYHGVSSKIYLHALMSGSQHCWEILGNHKSTYNKTEAGETKLAG</sequence>
<reference evidence="1" key="1">
    <citation type="submission" date="2014-09" db="EMBL/GenBank/DDBJ databases">
        <authorList>
            <person name="Magalhaes I.L.F."/>
            <person name="Oliveira U."/>
            <person name="Santos F.R."/>
            <person name="Vidigal T.H.D.A."/>
            <person name="Brescovit A.D."/>
            <person name="Santos A.J."/>
        </authorList>
    </citation>
    <scope>NUCLEOTIDE SEQUENCE</scope>
    <source>
        <tissue evidence="1">Shoot tissue taken approximately 20 cm above the soil surface</tissue>
    </source>
</reference>
<dbReference type="AlphaFoldDB" id="A0A0A9BWX8"/>
<name>A0A0A9BWX8_ARUDO</name>